<evidence type="ECO:0000259" key="1">
    <source>
        <dbReference type="PROSITE" id="PS51094"/>
    </source>
</evidence>
<dbReference type="CDD" id="cd00211">
    <property type="entry name" value="PTS_IIA_fru"/>
    <property type="match status" value="1"/>
</dbReference>
<dbReference type="InterPro" id="IPR051541">
    <property type="entry name" value="PTS_SugarTrans_NitroReg"/>
</dbReference>
<evidence type="ECO:0000313" key="2">
    <source>
        <dbReference type="EMBL" id="PMC81960.1"/>
    </source>
</evidence>
<evidence type="ECO:0000313" key="3">
    <source>
        <dbReference type="Proteomes" id="UP000235658"/>
    </source>
</evidence>
<reference evidence="2 3" key="1">
    <citation type="submission" date="2017-09" db="EMBL/GenBank/DDBJ databases">
        <title>Bacterial strain isolated from the female urinary microbiota.</title>
        <authorList>
            <person name="Thomas-White K."/>
            <person name="Kumar N."/>
            <person name="Forster S."/>
            <person name="Putonti C."/>
            <person name="Lawley T."/>
            <person name="Wolfe A.J."/>
        </authorList>
    </citation>
    <scope>NUCLEOTIDE SEQUENCE [LARGE SCALE GENOMIC DNA]</scope>
    <source>
        <strain evidence="2 3">UMB0204</strain>
    </source>
</reference>
<dbReference type="InterPro" id="IPR002178">
    <property type="entry name" value="PTS_EIIA_type-2_dom"/>
</dbReference>
<name>A0A2N6UJP1_9FIRM</name>
<organism evidence="2 3">
    <name type="scientific">Anaerococcus hydrogenalis</name>
    <dbReference type="NCBI Taxonomy" id="33029"/>
    <lineage>
        <taxon>Bacteria</taxon>
        <taxon>Bacillati</taxon>
        <taxon>Bacillota</taxon>
        <taxon>Tissierellia</taxon>
        <taxon>Tissierellales</taxon>
        <taxon>Peptoniphilaceae</taxon>
        <taxon>Anaerococcus</taxon>
    </lineage>
</organism>
<comment type="caution">
    <text evidence="2">The sequence shown here is derived from an EMBL/GenBank/DDBJ whole genome shotgun (WGS) entry which is preliminary data.</text>
</comment>
<feature type="domain" description="PTS EIIA type-2" evidence="1">
    <location>
        <begin position="5"/>
        <end position="152"/>
    </location>
</feature>
<dbReference type="EMBL" id="PNHP01000002">
    <property type="protein sequence ID" value="PMC81960.1"/>
    <property type="molecule type" value="Genomic_DNA"/>
</dbReference>
<dbReference type="InterPro" id="IPR016152">
    <property type="entry name" value="PTrfase/Anion_transptr"/>
</dbReference>
<dbReference type="SUPFAM" id="SSF55804">
    <property type="entry name" value="Phoshotransferase/anion transport protein"/>
    <property type="match status" value="1"/>
</dbReference>
<dbReference type="Gene3D" id="3.40.930.10">
    <property type="entry name" value="Mannitol-specific EII, Chain A"/>
    <property type="match status" value="1"/>
</dbReference>
<dbReference type="AlphaFoldDB" id="A0A2N6UJP1"/>
<proteinExistence type="predicted"/>
<dbReference type="RefSeq" id="WP_102197885.1">
    <property type="nucleotide sequence ID" value="NZ_JAHAHW010000010.1"/>
</dbReference>
<accession>A0A2N6UJP1</accession>
<protein>
    <recommendedName>
        <fullName evidence="1">PTS EIIA type-2 domain-containing protein</fullName>
    </recommendedName>
</protein>
<dbReference type="Proteomes" id="UP000235658">
    <property type="component" value="Unassembled WGS sequence"/>
</dbReference>
<dbReference type="PANTHER" id="PTHR47738:SF3">
    <property type="entry name" value="PHOSPHOTRANSFERASE SYSTEM MANNITOL_FRUCTOSE-SPECIFIC IIA DOMAIN CONTAINING PROTEIN"/>
    <property type="match status" value="1"/>
</dbReference>
<dbReference type="Pfam" id="PF00359">
    <property type="entry name" value="PTS_EIIA_2"/>
    <property type="match status" value="1"/>
</dbReference>
<dbReference type="PANTHER" id="PTHR47738">
    <property type="entry name" value="PTS SYSTEM FRUCTOSE-LIKE EIIA COMPONENT-RELATED"/>
    <property type="match status" value="1"/>
</dbReference>
<sequence>MESQIEVREDLIFIDLDCDSREELIKYISDQMMNVGKVKDTYCNAVLERELIYPTGLNTGDIKVAIPHTDPVHVNSAGISVATLKNRVEFKNMEDPNQNIDVDLVFMLAVANPEAQVPLLVKLMGVFSDKELLKKIKDSKTKHEIKQILEELIKE</sequence>
<gene>
    <name evidence="2" type="ORF">CJ192_04215</name>
</gene>
<dbReference type="GeneID" id="84578382"/>
<dbReference type="PROSITE" id="PS51094">
    <property type="entry name" value="PTS_EIIA_TYPE_2"/>
    <property type="match status" value="1"/>
</dbReference>